<organism evidence="1 2">
    <name type="scientific">Fusarium decemcellulare</name>
    <dbReference type="NCBI Taxonomy" id="57161"/>
    <lineage>
        <taxon>Eukaryota</taxon>
        <taxon>Fungi</taxon>
        <taxon>Dikarya</taxon>
        <taxon>Ascomycota</taxon>
        <taxon>Pezizomycotina</taxon>
        <taxon>Sordariomycetes</taxon>
        <taxon>Hypocreomycetidae</taxon>
        <taxon>Hypocreales</taxon>
        <taxon>Nectriaceae</taxon>
        <taxon>Fusarium</taxon>
        <taxon>Fusarium decemcellulare species complex</taxon>
    </lineage>
</organism>
<reference evidence="1" key="1">
    <citation type="submission" date="2022-08" db="EMBL/GenBank/DDBJ databases">
        <title>Genome Sequence of Fusarium decemcellulare.</title>
        <authorList>
            <person name="Buettner E."/>
        </authorList>
    </citation>
    <scope>NUCLEOTIDE SEQUENCE</scope>
    <source>
        <strain evidence="1">Babe19</strain>
    </source>
</reference>
<keyword evidence="2" id="KW-1185">Reference proteome</keyword>
<evidence type="ECO:0000313" key="1">
    <source>
        <dbReference type="EMBL" id="KAJ3509897.1"/>
    </source>
</evidence>
<comment type="caution">
    <text evidence="1">The sequence shown here is derived from an EMBL/GenBank/DDBJ whole genome shotgun (WGS) entry which is preliminary data.</text>
</comment>
<protein>
    <submittedName>
        <fullName evidence="1">Uncharacterized protein</fullName>
    </submittedName>
</protein>
<name>A0ACC1RF70_9HYPO</name>
<dbReference type="Proteomes" id="UP001148629">
    <property type="component" value="Unassembled WGS sequence"/>
</dbReference>
<dbReference type="EMBL" id="JANRMS010004302">
    <property type="protein sequence ID" value="KAJ3509897.1"/>
    <property type="molecule type" value="Genomic_DNA"/>
</dbReference>
<gene>
    <name evidence="1" type="ORF">NM208_g15607</name>
</gene>
<sequence length="180" mass="19598">MRTTRQSKRSLDEASPNAQPQSSSLEGQQMAVRSKRQRGEYEQLDDPTVIQDDELVMAGPGTSMFPGDSEHQSLQTANQSLQFGFEPPLEAYPSNIPSALVPGSGRKVAGCPLEDAGLSLPAFLPAIEHERRLLAIDQELSHQESNPPVLPASTLPGLPPKQFMGALYEIPDDNPKQEPQ</sequence>
<accession>A0ACC1RF70</accession>
<proteinExistence type="predicted"/>
<evidence type="ECO:0000313" key="2">
    <source>
        <dbReference type="Proteomes" id="UP001148629"/>
    </source>
</evidence>